<comment type="caution">
    <text evidence="1">The sequence shown here is derived from an EMBL/GenBank/DDBJ whole genome shotgun (WGS) entry which is preliminary data.</text>
</comment>
<dbReference type="Proteomes" id="UP001345963">
    <property type="component" value="Unassembled WGS sequence"/>
</dbReference>
<proteinExistence type="predicted"/>
<protein>
    <submittedName>
        <fullName evidence="1">Uncharacterized protein</fullName>
    </submittedName>
</protein>
<gene>
    <name evidence="1" type="ORF">ATANTOWER_008676</name>
</gene>
<organism evidence="1 2">
    <name type="scientific">Ataeniobius toweri</name>
    <dbReference type="NCBI Taxonomy" id="208326"/>
    <lineage>
        <taxon>Eukaryota</taxon>
        <taxon>Metazoa</taxon>
        <taxon>Chordata</taxon>
        <taxon>Craniata</taxon>
        <taxon>Vertebrata</taxon>
        <taxon>Euteleostomi</taxon>
        <taxon>Actinopterygii</taxon>
        <taxon>Neopterygii</taxon>
        <taxon>Teleostei</taxon>
        <taxon>Neoteleostei</taxon>
        <taxon>Acanthomorphata</taxon>
        <taxon>Ovalentaria</taxon>
        <taxon>Atherinomorphae</taxon>
        <taxon>Cyprinodontiformes</taxon>
        <taxon>Goodeidae</taxon>
        <taxon>Ataeniobius</taxon>
    </lineage>
</organism>
<sequence>MIIYINKVGHGGAGSPAVYRQEAGFTLDRLPVHRRATHTQPSTHPFFPEGSLERPVNLKDIFLDRGRKPEYLVRTHTCTGRTCKLHAERPSARSRTQDLFSICIVVGGHVS</sequence>
<evidence type="ECO:0000313" key="2">
    <source>
        <dbReference type="Proteomes" id="UP001345963"/>
    </source>
</evidence>
<name>A0ABU7C767_9TELE</name>
<accession>A0ABU7C767</accession>
<dbReference type="EMBL" id="JAHUTI010080718">
    <property type="protein sequence ID" value="MED6258532.1"/>
    <property type="molecule type" value="Genomic_DNA"/>
</dbReference>
<evidence type="ECO:0000313" key="1">
    <source>
        <dbReference type="EMBL" id="MED6258532.1"/>
    </source>
</evidence>
<reference evidence="1 2" key="1">
    <citation type="submission" date="2021-07" db="EMBL/GenBank/DDBJ databases">
        <authorList>
            <person name="Palmer J.M."/>
        </authorList>
    </citation>
    <scope>NUCLEOTIDE SEQUENCE [LARGE SCALE GENOMIC DNA]</scope>
    <source>
        <strain evidence="1 2">AT_MEX2019</strain>
        <tissue evidence="1">Muscle</tissue>
    </source>
</reference>
<keyword evidence="2" id="KW-1185">Reference proteome</keyword>